<dbReference type="Proteomes" id="UP000288395">
    <property type="component" value="Unassembled WGS sequence"/>
</dbReference>
<gene>
    <name evidence="2" type="ORF">CWE08_00130</name>
</gene>
<feature type="domain" description="GST N-terminal" evidence="1">
    <location>
        <begin position="7"/>
        <end position="81"/>
    </location>
</feature>
<evidence type="ECO:0000259" key="1">
    <source>
        <dbReference type="PROSITE" id="PS50404"/>
    </source>
</evidence>
<protein>
    <submittedName>
        <fullName evidence="2">Glutathione S-transferase</fullName>
    </submittedName>
</protein>
<dbReference type="EMBL" id="PIPJ01000001">
    <property type="protein sequence ID" value="RUO23097.1"/>
    <property type="molecule type" value="Genomic_DNA"/>
</dbReference>
<dbReference type="PROSITE" id="PS50404">
    <property type="entry name" value="GST_NTER"/>
    <property type="match status" value="1"/>
</dbReference>
<evidence type="ECO:0000313" key="3">
    <source>
        <dbReference type="Proteomes" id="UP000288395"/>
    </source>
</evidence>
<dbReference type="Gene3D" id="3.40.30.10">
    <property type="entry name" value="Glutaredoxin"/>
    <property type="match status" value="1"/>
</dbReference>
<sequence>MSTAPQSQMQLFGSFTSPFVRHLRIVLADSGLDYEFIETDYAQSAAQSPAQRVPFLQDDQIQLTDSTSILKHLREKAGQSFFADTANLELYCLANTCLDTAINLFLLEREGLNSDSNAYLQRQAARIQSTLKALEARIWPSDMQWYDGQIRLACFIDWAIYRNRLDFSAYPKLLAFLAQAQKQPSFVATAPPAA</sequence>
<evidence type="ECO:0000313" key="2">
    <source>
        <dbReference type="EMBL" id="RUO23097.1"/>
    </source>
</evidence>
<comment type="caution">
    <text evidence="2">The sequence shown here is derived from an EMBL/GenBank/DDBJ whole genome shotgun (WGS) entry which is preliminary data.</text>
</comment>
<dbReference type="InterPro" id="IPR036249">
    <property type="entry name" value="Thioredoxin-like_sf"/>
</dbReference>
<keyword evidence="3" id="KW-1185">Reference proteome</keyword>
<name>A0A432W1M1_9GAMM</name>
<dbReference type="RefSeq" id="WP_126764640.1">
    <property type="nucleotide sequence ID" value="NZ_PIPJ01000001.1"/>
</dbReference>
<dbReference type="InterPro" id="IPR036282">
    <property type="entry name" value="Glutathione-S-Trfase_C_sf"/>
</dbReference>
<proteinExistence type="predicted"/>
<dbReference type="OrthoDB" id="8634103at2"/>
<organism evidence="2 3">
    <name type="scientific">Aliidiomarina iranensis</name>
    <dbReference type="NCBI Taxonomy" id="1434071"/>
    <lineage>
        <taxon>Bacteria</taxon>
        <taxon>Pseudomonadati</taxon>
        <taxon>Pseudomonadota</taxon>
        <taxon>Gammaproteobacteria</taxon>
        <taxon>Alteromonadales</taxon>
        <taxon>Idiomarinaceae</taxon>
        <taxon>Aliidiomarina</taxon>
    </lineage>
</organism>
<dbReference type="Gene3D" id="1.20.1050.10">
    <property type="match status" value="1"/>
</dbReference>
<dbReference type="InterPro" id="IPR004045">
    <property type="entry name" value="Glutathione_S-Trfase_N"/>
</dbReference>
<dbReference type="GO" id="GO:0016740">
    <property type="term" value="F:transferase activity"/>
    <property type="evidence" value="ECO:0007669"/>
    <property type="project" value="UniProtKB-KW"/>
</dbReference>
<dbReference type="AlphaFoldDB" id="A0A432W1M1"/>
<accession>A0A432W1M1</accession>
<dbReference type="Pfam" id="PF13417">
    <property type="entry name" value="GST_N_3"/>
    <property type="match status" value="1"/>
</dbReference>
<dbReference type="SUPFAM" id="SSF47616">
    <property type="entry name" value="GST C-terminal domain-like"/>
    <property type="match status" value="1"/>
</dbReference>
<dbReference type="CDD" id="cd00570">
    <property type="entry name" value="GST_N_family"/>
    <property type="match status" value="1"/>
</dbReference>
<dbReference type="SUPFAM" id="SSF52833">
    <property type="entry name" value="Thioredoxin-like"/>
    <property type="match status" value="1"/>
</dbReference>
<reference evidence="3" key="1">
    <citation type="journal article" date="2018" name="Front. Microbiol.">
        <title>Genome-Based Analysis Reveals the Taxonomy and Diversity of the Family Idiomarinaceae.</title>
        <authorList>
            <person name="Liu Y."/>
            <person name="Lai Q."/>
            <person name="Shao Z."/>
        </authorList>
    </citation>
    <scope>NUCLEOTIDE SEQUENCE [LARGE SCALE GENOMIC DNA]</scope>
    <source>
        <strain evidence="3">GBPy7</strain>
    </source>
</reference>
<keyword evidence="2" id="KW-0808">Transferase</keyword>